<dbReference type="Gene3D" id="2.40.50.40">
    <property type="match status" value="1"/>
</dbReference>
<dbReference type="InterPro" id="IPR023780">
    <property type="entry name" value="Chromo_domain"/>
</dbReference>
<evidence type="ECO:0000256" key="6">
    <source>
        <dbReference type="ARBA" id="ARBA00022918"/>
    </source>
</evidence>
<evidence type="ECO:0000256" key="2">
    <source>
        <dbReference type="ARBA" id="ARBA00022695"/>
    </source>
</evidence>
<keyword evidence="4" id="KW-0255">Endonuclease</keyword>
<feature type="domain" description="Integrase catalytic" evidence="8">
    <location>
        <begin position="338"/>
        <end position="500"/>
    </location>
</feature>
<gene>
    <name evidence="9" type="ORF">AaE_011170</name>
</gene>
<dbReference type="Gene3D" id="3.30.420.10">
    <property type="entry name" value="Ribonuclease H-like superfamily/Ribonuclease H"/>
    <property type="match status" value="1"/>
</dbReference>
<dbReference type="PROSITE" id="PS50013">
    <property type="entry name" value="CHROMO_2"/>
    <property type="match status" value="1"/>
</dbReference>
<dbReference type="Proteomes" id="UP000469452">
    <property type="component" value="Unassembled WGS sequence"/>
</dbReference>
<dbReference type="InterPro" id="IPR000953">
    <property type="entry name" value="Chromo/chromo_shadow_dom"/>
</dbReference>
<dbReference type="SUPFAM" id="SSF54160">
    <property type="entry name" value="Chromo domain-like"/>
    <property type="match status" value="1"/>
</dbReference>
<evidence type="ECO:0000256" key="5">
    <source>
        <dbReference type="ARBA" id="ARBA00022801"/>
    </source>
</evidence>
<dbReference type="Pfam" id="PF17917">
    <property type="entry name" value="RT_RNaseH"/>
    <property type="match status" value="1"/>
</dbReference>
<name>A0A6A4ZZA9_APHAT</name>
<dbReference type="PANTHER" id="PTHR37984">
    <property type="entry name" value="PROTEIN CBG26694"/>
    <property type="match status" value="1"/>
</dbReference>
<dbReference type="InterPro" id="IPR012337">
    <property type="entry name" value="RNaseH-like_sf"/>
</dbReference>
<dbReference type="SMART" id="SM00298">
    <property type="entry name" value="CHROMO"/>
    <property type="match status" value="1"/>
</dbReference>
<dbReference type="GO" id="GO:0003676">
    <property type="term" value="F:nucleic acid binding"/>
    <property type="evidence" value="ECO:0007669"/>
    <property type="project" value="InterPro"/>
</dbReference>
<comment type="caution">
    <text evidence="9">The sequence shown here is derived from an EMBL/GenBank/DDBJ whole genome shotgun (WGS) entry which is preliminary data.</text>
</comment>
<reference evidence="9 10" key="1">
    <citation type="submission" date="2019-06" db="EMBL/GenBank/DDBJ databases">
        <title>Genomics analysis of Aphanomyces spp. identifies a new class of oomycete effector associated with host adaptation.</title>
        <authorList>
            <person name="Gaulin E."/>
        </authorList>
    </citation>
    <scope>NUCLEOTIDE SEQUENCE [LARGE SCALE GENOMIC DNA]</scope>
    <source>
        <strain evidence="9 10">E</strain>
    </source>
</reference>
<dbReference type="VEuPathDB" id="FungiDB:H257_00237"/>
<dbReference type="CDD" id="cd00024">
    <property type="entry name" value="CD_CSD"/>
    <property type="match status" value="1"/>
</dbReference>
<dbReference type="SUPFAM" id="SSF53098">
    <property type="entry name" value="Ribonuclease H-like"/>
    <property type="match status" value="1"/>
</dbReference>
<dbReference type="GO" id="GO:0016787">
    <property type="term" value="F:hydrolase activity"/>
    <property type="evidence" value="ECO:0007669"/>
    <property type="project" value="UniProtKB-KW"/>
</dbReference>
<organism evidence="9 10">
    <name type="scientific">Aphanomyces astaci</name>
    <name type="common">Crayfish plague agent</name>
    <dbReference type="NCBI Taxonomy" id="112090"/>
    <lineage>
        <taxon>Eukaryota</taxon>
        <taxon>Sar</taxon>
        <taxon>Stramenopiles</taxon>
        <taxon>Oomycota</taxon>
        <taxon>Saprolegniomycetes</taxon>
        <taxon>Saprolegniales</taxon>
        <taxon>Verrucalvaceae</taxon>
        <taxon>Aphanomyces</taxon>
    </lineage>
</organism>
<evidence type="ECO:0000313" key="9">
    <source>
        <dbReference type="EMBL" id="KAF0716176.1"/>
    </source>
</evidence>
<feature type="domain" description="Chromo" evidence="7">
    <location>
        <begin position="651"/>
        <end position="688"/>
    </location>
</feature>
<keyword evidence="3" id="KW-0540">Nuclease</keyword>
<dbReference type="AlphaFoldDB" id="A0A6A4ZZA9"/>
<keyword evidence="5" id="KW-0378">Hydrolase</keyword>
<keyword evidence="2" id="KW-0548">Nucleotidyltransferase</keyword>
<proteinExistence type="predicted"/>
<evidence type="ECO:0000256" key="3">
    <source>
        <dbReference type="ARBA" id="ARBA00022722"/>
    </source>
</evidence>
<dbReference type="GO" id="GO:0003964">
    <property type="term" value="F:RNA-directed DNA polymerase activity"/>
    <property type="evidence" value="ECO:0007669"/>
    <property type="project" value="UniProtKB-KW"/>
</dbReference>
<keyword evidence="6" id="KW-0695">RNA-directed DNA polymerase</keyword>
<evidence type="ECO:0008006" key="11">
    <source>
        <dbReference type="Google" id="ProtNLM"/>
    </source>
</evidence>
<dbReference type="EMBL" id="VJMI01016892">
    <property type="protein sequence ID" value="KAF0716176.1"/>
    <property type="molecule type" value="Genomic_DNA"/>
</dbReference>
<evidence type="ECO:0000256" key="1">
    <source>
        <dbReference type="ARBA" id="ARBA00022679"/>
    </source>
</evidence>
<evidence type="ECO:0000259" key="7">
    <source>
        <dbReference type="PROSITE" id="PS50013"/>
    </source>
</evidence>
<accession>A0A6A4ZZA9</accession>
<dbReference type="GO" id="GO:0004519">
    <property type="term" value="F:endonuclease activity"/>
    <property type="evidence" value="ECO:0007669"/>
    <property type="project" value="UniProtKB-KW"/>
</dbReference>
<keyword evidence="1" id="KW-0808">Transferase</keyword>
<evidence type="ECO:0000256" key="4">
    <source>
        <dbReference type="ARBA" id="ARBA00022759"/>
    </source>
</evidence>
<dbReference type="InterPro" id="IPR050951">
    <property type="entry name" value="Retrovirus_Pol_polyprotein"/>
</dbReference>
<dbReference type="GO" id="GO:0015074">
    <property type="term" value="P:DNA integration"/>
    <property type="evidence" value="ECO:0007669"/>
    <property type="project" value="InterPro"/>
</dbReference>
<protein>
    <recommendedName>
        <fullName evidence="11">Integrase catalytic domain-containing protein</fullName>
    </recommendedName>
</protein>
<evidence type="ECO:0000259" key="8">
    <source>
        <dbReference type="PROSITE" id="PS50994"/>
    </source>
</evidence>
<dbReference type="InterPro" id="IPR001584">
    <property type="entry name" value="Integrase_cat-core"/>
</dbReference>
<dbReference type="Pfam" id="PF00385">
    <property type="entry name" value="Chromo"/>
    <property type="match status" value="1"/>
</dbReference>
<dbReference type="InterPro" id="IPR036397">
    <property type="entry name" value="RNaseH_sf"/>
</dbReference>
<evidence type="ECO:0000313" key="10">
    <source>
        <dbReference type="Proteomes" id="UP000469452"/>
    </source>
</evidence>
<dbReference type="PANTHER" id="PTHR37984:SF5">
    <property type="entry name" value="PROTEIN NYNRIN-LIKE"/>
    <property type="match status" value="1"/>
</dbReference>
<sequence length="719" mass="79140">MGTGEWLMTKSSELAGGVDEPIGNGDDERFKVLSDKVAIAASSTKYKAQTAGSFGVAIGAFDDYIYRTYKKAVLTTEMAGNNFVASEWTIPHRANEIFKALTQFADEGAVATQVPPADLDLPLKDQRHQPLAFISGSFSGASARWPIVEKEAYAVVESCKRLDYLVVRPGGFRLFTDHRNLCVSGDANVWGDLLSRWGSAPTDQPVANGKLIHVVPLQQVDFEWPTAATISGIQPLTMERGGTPPNGVDWDDDSHFYVGPDGRIWIPDGAVNLQQRICVIAQQGASDHRRIAATTKSVSDKFVWKTFSTDVEAFVCACLHCLWIDGDIVPRPLGSALHAEKPNELIHFDWLSMPMAKSGQKQVLVVKDDMSGFVQLFAAESADAAATAQFLMTWFTTFGCVDTWVSDCGSHFKNEVIEKVRKLVGAHHHITTSAYSPWANGTVEVVNRLLLRAVKALLSEMKLNADEWPHVLPLVQNALNHQPADRLGGIAPVTAFTGLPAKTPLAGFVHPTSKAVYVADWLGAARQKHVMDLQVALEEMHINVAVRSHKLRQQARGRRDRKSQVKFAGCSVGDFVLVGSVVNRPTKLALHLPGPCQVTRVITDHVMETQQLVPPYEVTVHHAYRLKMYHEGGREVTEDLKAHITFGDGGFHVERLEQARCVDGHHQVLVKWLGLDDEESSWEPAANLLDDIPVVFRKWAAANKEDHAVAALVKTLDFP</sequence>
<dbReference type="InterPro" id="IPR016197">
    <property type="entry name" value="Chromo-like_dom_sf"/>
</dbReference>
<dbReference type="PROSITE" id="PS50994">
    <property type="entry name" value="INTEGRASE"/>
    <property type="match status" value="1"/>
</dbReference>
<dbReference type="Pfam" id="PF00665">
    <property type="entry name" value="rve"/>
    <property type="match status" value="1"/>
</dbReference>
<dbReference type="InterPro" id="IPR041373">
    <property type="entry name" value="RT_RNaseH"/>
</dbReference>